<evidence type="ECO:0000256" key="4">
    <source>
        <dbReference type="ARBA" id="ARBA00022989"/>
    </source>
</evidence>
<name>A0ABZ3IWG6_SPOA4</name>
<accession>A0ABZ3IWG6</accession>
<dbReference type="Pfam" id="PF07694">
    <property type="entry name" value="5TM-5TMR_LYT"/>
    <property type="match status" value="1"/>
</dbReference>
<dbReference type="PANTHER" id="PTHR45138:SF9">
    <property type="entry name" value="DIGUANYLATE CYCLASE DGCM-RELATED"/>
    <property type="match status" value="1"/>
</dbReference>
<dbReference type="PROSITE" id="PS50887">
    <property type="entry name" value="GGDEF"/>
    <property type="match status" value="1"/>
</dbReference>
<evidence type="ECO:0000256" key="5">
    <source>
        <dbReference type="ARBA" id="ARBA00023136"/>
    </source>
</evidence>
<feature type="domain" description="GGDEF" evidence="7">
    <location>
        <begin position="248"/>
        <end position="383"/>
    </location>
</feature>
<dbReference type="Gene3D" id="3.30.70.270">
    <property type="match status" value="1"/>
</dbReference>
<dbReference type="EMBL" id="CP155571">
    <property type="protein sequence ID" value="XFO70191.1"/>
    <property type="molecule type" value="Genomic_DNA"/>
</dbReference>
<feature type="transmembrane region" description="Helical" evidence="6">
    <location>
        <begin position="12"/>
        <end position="34"/>
    </location>
</feature>
<dbReference type="CDD" id="cd01949">
    <property type="entry name" value="GGDEF"/>
    <property type="match status" value="1"/>
</dbReference>
<keyword evidence="5 6" id="KW-0472">Membrane</keyword>
<gene>
    <name evidence="8" type="ORF">SPACI_001790</name>
</gene>
<dbReference type="InterPro" id="IPR011620">
    <property type="entry name" value="Sig_transdc_His_kinase_LytS_TM"/>
</dbReference>
<keyword evidence="4 6" id="KW-1133">Transmembrane helix</keyword>
<dbReference type="Proteomes" id="UP000216052">
    <property type="component" value="Chromosome"/>
</dbReference>
<dbReference type="NCBIfam" id="TIGR00254">
    <property type="entry name" value="GGDEF"/>
    <property type="match status" value="1"/>
</dbReference>
<evidence type="ECO:0000259" key="7">
    <source>
        <dbReference type="PROSITE" id="PS50887"/>
    </source>
</evidence>
<dbReference type="InterPro" id="IPR029787">
    <property type="entry name" value="Nucleotide_cyclase"/>
</dbReference>
<feature type="transmembrane region" description="Helical" evidence="6">
    <location>
        <begin position="179"/>
        <end position="197"/>
    </location>
</feature>
<evidence type="ECO:0000256" key="6">
    <source>
        <dbReference type="SAM" id="Phobius"/>
    </source>
</evidence>
<dbReference type="InterPro" id="IPR050469">
    <property type="entry name" value="Diguanylate_Cyclase"/>
</dbReference>
<dbReference type="Gene3D" id="1.10.1760.20">
    <property type="match status" value="1"/>
</dbReference>
<sequence>MIIFKDISLLPIIYELLQNLALLYTIISLFMPVILSNQLRHNYFKFYPKGILFFSLLALISMLVPIQFNQIPDVTVDLRIATIILTSAYLGPFNAFLVGAMTGIFRVMLGGLGWIAWLPAALICGPLSFFIIKQVRSHTTGMVMATITCTLVSMTIFAINTHYFHAFLYLSPLDHPNNFYNILVALVTCNTLAAVAYDRAINNIIKHQKDYDALRLKADVDGMTGLFNHNKFQYELAKALDSAKKSRKMLCLLMLDLDYFKKYNDNFGHQAGDALLQEVSRFFLESIRPQDIASRYGGEEFAIVLPDCSEYEALQIAEKIRRKIEQHQFYGCEEMPKGKVTISIGIACYPTNSADKESLIQKADSALYAAKRSGRNKSLVYSPYGNVCFMVKP</sequence>
<keyword evidence="3 6" id="KW-0812">Transmembrane</keyword>
<feature type="transmembrane region" description="Helical" evidence="6">
    <location>
        <begin position="46"/>
        <end position="68"/>
    </location>
</feature>
<reference evidence="8" key="1">
    <citation type="submission" date="2024-05" db="EMBL/GenBank/DDBJ databases">
        <title>Isolation and characterization of Sporomusa carbonis sp. nov., a carboxydotrophic hydrogenogen in the genus of Sporomusa isolated from a charcoal burning pile.</title>
        <authorList>
            <person name="Boeer T."/>
            <person name="Rosenbaum F."/>
            <person name="Eysell L."/>
            <person name="Mueller V."/>
            <person name="Daniel R."/>
            <person name="Poehlein A."/>
        </authorList>
    </citation>
    <scope>NUCLEOTIDE SEQUENCE [LARGE SCALE GENOMIC DNA]</scope>
    <source>
        <strain evidence="8">DSM 3132</strain>
    </source>
</reference>
<evidence type="ECO:0000256" key="1">
    <source>
        <dbReference type="ARBA" id="ARBA00004651"/>
    </source>
</evidence>
<dbReference type="InterPro" id="IPR000160">
    <property type="entry name" value="GGDEF_dom"/>
</dbReference>
<comment type="subcellular location">
    <subcellularLocation>
        <location evidence="1">Cell membrane</location>
        <topology evidence="1">Multi-pass membrane protein</topology>
    </subcellularLocation>
</comment>
<dbReference type="InterPro" id="IPR043128">
    <property type="entry name" value="Rev_trsase/Diguanyl_cyclase"/>
</dbReference>
<feature type="transmembrane region" description="Helical" evidence="6">
    <location>
        <begin position="139"/>
        <end position="159"/>
    </location>
</feature>
<dbReference type="PANTHER" id="PTHR45138">
    <property type="entry name" value="REGULATORY COMPONENTS OF SENSORY TRANSDUCTION SYSTEM"/>
    <property type="match status" value="1"/>
</dbReference>
<keyword evidence="9" id="KW-1185">Reference proteome</keyword>
<dbReference type="RefSeq" id="WP_093797005.1">
    <property type="nucleotide sequence ID" value="NZ_CP155571.1"/>
</dbReference>
<evidence type="ECO:0000313" key="9">
    <source>
        <dbReference type="Proteomes" id="UP000216052"/>
    </source>
</evidence>
<protein>
    <recommendedName>
        <fullName evidence="7">GGDEF domain-containing protein</fullName>
    </recommendedName>
</protein>
<evidence type="ECO:0000256" key="2">
    <source>
        <dbReference type="ARBA" id="ARBA00022475"/>
    </source>
</evidence>
<evidence type="ECO:0000313" key="8">
    <source>
        <dbReference type="EMBL" id="XFO70191.1"/>
    </source>
</evidence>
<keyword evidence="2" id="KW-1003">Cell membrane</keyword>
<proteinExistence type="predicted"/>
<organism evidence="8 9">
    <name type="scientific">Sporomusa acidovorans (strain ATCC 49682 / DSM 3132 / Mol)</name>
    <dbReference type="NCBI Taxonomy" id="1123286"/>
    <lineage>
        <taxon>Bacteria</taxon>
        <taxon>Bacillati</taxon>
        <taxon>Bacillota</taxon>
        <taxon>Negativicutes</taxon>
        <taxon>Selenomonadales</taxon>
        <taxon>Sporomusaceae</taxon>
        <taxon>Sporomusa</taxon>
    </lineage>
</organism>
<feature type="transmembrane region" description="Helical" evidence="6">
    <location>
        <begin position="111"/>
        <end position="132"/>
    </location>
</feature>
<dbReference type="SMART" id="SM00267">
    <property type="entry name" value="GGDEF"/>
    <property type="match status" value="1"/>
</dbReference>
<dbReference type="Pfam" id="PF00990">
    <property type="entry name" value="GGDEF"/>
    <property type="match status" value="1"/>
</dbReference>
<dbReference type="SUPFAM" id="SSF55073">
    <property type="entry name" value="Nucleotide cyclase"/>
    <property type="match status" value="1"/>
</dbReference>
<evidence type="ECO:0000256" key="3">
    <source>
        <dbReference type="ARBA" id="ARBA00022692"/>
    </source>
</evidence>
<feature type="transmembrane region" description="Helical" evidence="6">
    <location>
        <begin position="80"/>
        <end position="105"/>
    </location>
</feature>